<feature type="domain" description="Thrombospondin-like N-terminal" evidence="3">
    <location>
        <begin position="237"/>
        <end position="432"/>
    </location>
</feature>
<dbReference type="InterPro" id="IPR048518">
    <property type="entry name" value="IBP_b_roll"/>
</dbReference>
<dbReference type="SMART" id="SM00210">
    <property type="entry name" value="TSPN"/>
    <property type="match status" value="2"/>
</dbReference>
<dbReference type="Gene3D" id="2.60.120.200">
    <property type="match status" value="2"/>
</dbReference>
<dbReference type="RefSeq" id="XP_011384870.1">
    <property type="nucleotide sequence ID" value="XM_011386568.2"/>
</dbReference>
<protein>
    <submittedName>
        <fullName evidence="5">Uncharacterized protein LOC105310380</fullName>
    </submittedName>
</protein>
<evidence type="ECO:0000256" key="1">
    <source>
        <dbReference type="ARBA" id="ARBA00022729"/>
    </source>
</evidence>
<dbReference type="AlphaFoldDB" id="A0A6P3RRL4"/>
<sequence>GDQDEDTVVDLFSASNINRKTIGAKQFRGPDPGGPAYRFVRFDYIPPVGAATLGRITQAMRAREGFFLMATLKQDRKTKGTLLALEGPGASHRQFEIVSNGPADTLDLTYWLDGTQHVLSLEDVGLADSQWKNVTIQVTAETFSLYVGCDLIDTFALDEPFYEQLKTDKSRMYVAKGSSRDSHFRTPPLHTTKRLHTRARTHTTLFHIRNGQSELSQVHFPPAQTAIGYRPDGRSGDQDEDTVVDLFSASNINRKTIGAKQFRGPDPGGPAYRFVRFDYIPPVGAATLGRITQAMRVREGFFLMATLKQDRKTKGTLLALEGPGASHRQFEIVSNGPADTLDLAYWLDGTQHVLSLEDVGLADSQWKNVTIQVTAETFSLYVGCDLIDSFALDEPFYEQLKTDKSRMYVAKGSSRDSHFRGLLQHVRLVFENSVEGALSMNGCPRGQGAEANAISEDTETLRLSPPGTEHVVPGAEHVVPGAEHVVPGTEHVVSGTEHVVPGAEQRPGVCERSCEELSSMVSELSGLRVIVNQLHENLHKVVGARGPGPSTVSPVVTSTTHQTVWGLRGALQGCGQSTAGCT</sequence>
<dbReference type="GeneID" id="105310380"/>
<evidence type="ECO:0000259" key="3">
    <source>
        <dbReference type="SMART" id="SM00210"/>
    </source>
</evidence>
<organism evidence="4 5">
    <name type="scientific">Pteropus vampyrus</name>
    <name type="common">Large flying fox</name>
    <dbReference type="NCBI Taxonomy" id="132908"/>
    <lineage>
        <taxon>Eukaryota</taxon>
        <taxon>Metazoa</taxon>
        <taxon>Chordata</taxon>
        <taxon>Craniata</taxon>
        <taxon>Vertebrata</taxon>
        <taxon>Euteleostomi</taxon>
        <taxon>Mammalia</taxon>
        <taxon>Eutheria</taxon>
        <taxon>Laurasiatheria</taxon>
        <taxon>Chiroptera</taxon>
        <taxon>Yinpterochiroptera</taxon>
        <taxon>Pteropodoidea</taxon>
        <taxon>Pteropodidae</taxon>
        <taxon>Pteropodinae</taxon>
        <taxon>Pteropus</taxon>
    </lineage>
</organism>
<accession>A0A6P3RRL4</accession>
<keyword evidence="1" id="KW-0732">Signal</keyword>
<dbReference type="Pfam" id="PF21300">
    <property type="entry name" value="LbR_Ice_bind"/>
    <property type="match status" value="1"/>
</dbReference>
<proteinExistence type="predicted"/>
<dbReference type="InterPro" id="IPR048287">
    <property type="entry name" value="TSPN-like_N"/>
</dbReference>
<name>A0A6P3RRL4_PTEVA</name>
<dbReference type="PANTHER" id="PTHR10199">
    <property type="entry name" value="THROMBOSPONDIN"/>
    <property type="match status" value="1"/>
</dbReference>
<dbReference type="SUPFAM" id="SSF49899">
    <property type="entry name" value="Concanavalin A-like lectins/glucanases"/>
    <property type="match status" value="2"/>
</dbReference>
<feature type="non-terminal residue" evidence="5">
    <location>
        <position position="1"/>
    </location>
</feature>
<keyword evidence="2" id="KW-0677">Repeat</keyword>
<keyword evidence="4" id="KW-1185">Reference proteome</keyword>
<dbReference type="GO" id="GO:0016525">
    <property type="term" value="P:negative regulation of angiogenesis"/>
    <property type="evidence" value="ECO:0007669"/>
    <property type="project" value="TreeGrafter"/>
</dbReference>
<reference evidence="5" key="1">
    <citation type="submission" date="2025-08" db="UniProtKB">
        <authorList>
            <consortium name="RefSeq"/>
        </authorList>
    </citation>
    <scope>IDENTIFICATION</scope>
    <source>
        <tissue evidence="5">Kidney</tissue>
    </source>
</reference>
<dbReference type="OrthoDB" id="14563at2759"/>
<gene>
    <name evidence="5" type="primary">LOC105310380</name>
</gene>
<dbReference type="Proteomes" id="UP000515202">
    <property type="component" value="Unplaced"/>
</dbReference>
<evidence type="ECO:0000313" key="4">
    <source>
        <dbReference type="Proteomes" id="UP000515202"/>
    </source>
</evidence>
<dbReference type="FunFam" id="2.60.120.200:FF:000067">
    <property type="entry name" value="Thrombospondin 2"/>
    <property type="match status" value="1"/>
</dbReference>
<dbReference type="KEGG" id="pvp:105310380"/>
<dbReference type="InterPro" id="IPR013320">
    <property type="entry name" value="ConA-like_dom_sf"/>
</dbReference>
<evidence type="ECO:0000313" key="5">
    <source>
        <dbReference type="RefSeq" id="XP_011384870.1"/>
    </source>
</evidence>
<evidence type="ECO:0000256" key="2">
    <source>
        <dbReference type="ARBA" id="ARBA00022737"/>
    </source>
</evidence>
<dbReference type="PANTHER" id="PTHR10199:SF10">
    <property type="entry name" value="THROMBOSPONDIN-2"/>
    <property type="match status" value="1"/>
</dbReference>
<feature type="domain" description="Thrombospondin-like N-terminal" evidence="3">
    <location>
        <begin position="2"/>
        <end position="187"/>
    </location>
</feature>